<evidence type="ECO:0000313" key="14">
    <source>
        <dbReference type="Proteomes" id="UP000191820"/>
    </source>
</evidence>
<evidence type="ECO:0000313" key="13">
    <source>
        <dbReference type="EMBL" id="ARD23857.1"/>
    </source>
</evidence>
<sequence>MKNKTFKRSLIAMSISTLFTISTPVLAASNTDGSIQGSVTSETSQAVSGASIIIKNQDTGLTRTIQSDSNGKYRIPRLPIGAYTITISADGYADEVIENVNVAIGSNSNVEASLDPEGMERLKVTGSSRIASIDTTSSEATMVIGQVEIERLPLPKDITSVALLAPGTTRGDGRFGNFASFGGASVAENAFFINGLNVTNFRNGLGFSNVPFDFYEQFEVKTGGYGAEFGRSTGGVVNAVTKRGSNNWEFGGNIRYRPDALRSDSPNSYDMNGDIYNYNAEDYYDNVEGNVYASGPIIQDKLFFYAMYQPRSEKEEYVADRGTTFSSVKSDNPFWGLKLDWNIAENHTLEFTGFSDESDDESSNHLYDYENKKVGDQTSVSIDKSGGDNYVFAYTGQLTDSFSARLLYGVNEYNLTSSSNIAEDCNLIYDRRASAPKVSRGCASAADYFQEEGSDKREEFRADFEWFVSDNHVINFGYDQEINTSNSNQYYSGPDGVYWFYYDTAPGTELPNGGIVPDGVTEYARSRERTVGGDFEVNSSALYIEDTWTVTDDITLSLGLRWDSFNNKNSEGESFVKIDDMFAPRLGASWDINGDGESKLFANVGRYFLPVASNTNVRLAGNEYDVRKYYVLEGTTDQEINGIQVPTPNLGAQIGDDEYLADGTVPDTAGIVDQDLDPMYQDEIIIGYQAMLNEDWSWGIKGTQRKLNGAIDDMTISHWTEAKYGCSHPGGGGYVLGNPGEDMTVAVDSDCDAEHTLDKTVTIPGSELGYPEAERTYNAVDLTLNRAWTDDWSMSATYTWSQSYGNTEGLVKSDNAQDDAGLTQDFDFPELMDGADGYLPNDRRHMFKIYGAYAITDDFTVGANFTVESGRPLNKFGVGHPNGQPTYGDTYYTLNSDGTSYDFNPRGSDGRTDWVYRLDLSASYMIQVSELDVLLKANIYNVFDSSATTRQVETYELNSPGTIDTDFGTITGYQTPRYVEFSASVKF</sequence>
<name>A0ABM6JQX2_9GAMM</name>
<evidence type="ECO:0000256" key="1">
    <source>
        <dbReference type="ARBA" id="ARBA00004571"/>
    </source>
</evidence>
<dbReference type="InterPro" id="IPR039426">
    <property type="entry name" value="TonB-dep_rcpt-like"/>
</dbReference>
<evidence type="ECO:0000256" key="9">
    <source>
        <dbReference type="RuleBase" id="RU003357"/>
    </source>
</evidence>
<accession>A0ABM6JQX2</accession>
<dbReference type="Proteomes" id="UP000191820">
    <property type="component" value="Chromosome"/>
</dbReference>
<evidence type="ECO:0008006" key="15">
    <source>
        <dbReference type="Google" id="ProtNLM"/>
    </source>
</evidence>
<feature type="domain" description="TonB-dependent receptor-like beta-barrel" evidence="11">
    <location>
        <begin position="346"/>
        <end position="942"/>
    </location>
</feature>
<dbReference type="InterPro" id="IPR000531">
    <property type="entry name" value="Beta-barrel_TonB"/>
</dbReference>
<dbReference type="Gene3D" id="2.170.130.10">
    <property type="entry name" value="TonB-dependent receptor, plug domain"/>
    <property type="match status" value="1"/>
</dbReference>
<dbReference type="Gene3D" id="2.40.170.20">
    <property type="entry name" value="TonB-dependent receptor, beta-barrel domain"/>
    <property type="match status" value="1"/>
</dbReference>
<keyword evidence="10" id="KW-0732">Signal</keyword>
<keyword evidence="3 8" id="KW-1134">Transmembrane beta strand</keyword>
<keyword evidence="5 9" id="KW-0798">TonB box</keyword>
<keyword evidence="6 8" id="KW-0472">Membrane</keyword>
<comment type="similarity">
    <text evidence="8 9">Belongs to the TonB-dependent receptor family.</text>
</comment>
<dbReference type="PROSITE" id="PS52016">
    <property type="entry name" value="TONB_DEPENDENT_REC_3"/>
    <property type="match status" value="1"/>
</dbReference>
<dbReference type="Pfam" id="PF13620">
    <property type="entry name" value="CarboxypepD_reg"/>
    <property type="match status" value="1"/>
</dbReference>
<gene>
    <name evidence="13" type="ORF">SJ2017_3609</name>
</gene>
<evidence type="ECO:0000256" key="8">
    <source>
        <dbReference type="PROSITE-ProRule" id="PRU01360"/>
    </source>
</evidence>
<evidence type="ECO:0000259" key="11">
    <source>
        <dbReference type="Pfam" id="PF00593"/>
    </source>
</evidence>
<feature type="chain" id="PRO_5046057799" description="TonB-dependent receptor" evidence="10">
    <location>
        <begin position="28"/>
        <end position="987"/>
    </location>
</feature>
<dbReference type="SUPFAM" id="SSF56935">
    <property type="entry name" value="Porins"/>
    <property type="match status" value="1"/>
</dbReference>
<dbReference type="Pfam" id="PF07715">
    <property type="entry name" value="Plug"/>
    <property type="match status" value="1"/>
</dbReference>
<comment type="subcellular location">
    <subcellularLocation>
        <location evidence="1 8">Cell outer membrane</location>
        <topology evidence="1 8">Multi-pass membrane protein</topology>
    </subcellularLocation>
</comment>
<dbReference type="EMBL" id="CP020472">
    <property type="protein sequence ID" value="ARD23857.1"/>
    <property type="molecule type" value="Genomic_DNA"/>
</dbReference>
<dbReference type="InterPro" id="IPR012910">
    <property type="entry name" value="Plug_dom"/>
</dbReference>
<dbReference type="PANTHER" id="PTHR30069:SF46">
    <property type="entry name" value="OAR PROTEIN"/>
    <property type="match status" value="1"/>
</dbReference>
<proteinExistence type="inferred from homology"/>
<dbReference type="InterPro" id="IPR036942">
    <property type="entry name" value="Beta-barrel_TonB_sf"/>
</dbReference>
<reference evidence="13 14" key="1">
    <citation type="submission" date="2017-03" db="EMBL/GenBank/DDBJ databases">
        <title>Genome sequencing of Shewanella japonica KCTC 22435.</title>
        <authorList>
            <person name="Kim K.M."/>
        </authorList>
    </citation>
    <scope>NUCLEOTIDE SEQUENCE [LARGE SCALE GENOMIC DNA]</scope>
    <source>
        <strain evidence="13 14">KCTC 22435</strain>
    </source>
</reference>
<dbReference type="RefSeq" id="WP_167692942.1">
    <property type="nucleotide sequence ID" value="NZ_CP020472.1"/>
</dbReference>
<protein>
    <recommendedName>
        <fullName evidence="15">TonB-dependent receptor</fullName>
    </recommendedName>
</protein>
<dbReference type="Gene3D" id="2.60.40.1120">
    <property type="entry name" value="Carboxypeptidase-like, regulatory domain"/>
    <property type="match status" value="1"/>
</dbReference>
<evidence type="ECO:0000256" key="6">
    <source>
        <dbReference type="ARBA" id="ARBA00023136"/>
    </source>
</evidence>
<evidence type="ECO:0000256" key="3">
    <source>
        <dbReference type="ARBA" id="ARBA00022452"/>
    </source>
</evidence>
<keyword evidence="2 8" id="KW-0813">Transport</keyword>
<evidence type="ECO:0000259" key="12">
    <source>
        <dbReference type="Pfam" id="PF07715"/>
    </source>
</evidence>
<evidence type="ECO:0000256" key="4">
    <source>
        <dbReference type="ARBA" id="ARBA00022692"/>
    </source>
</evidence>
<feature type="signal peptide" evidence="10">
    <location>
        <begin position="1"/>
        <end position="27"/>
    </location>
</feature>
<evidence type="ECO:0000256" key="2">
    <source>
        <dbReference type="ARBA" id="ARBA00022448"/>
    </source>
</evidence>
<keyword evidence="4 8" id="KW-0812">Transmembrane</keyword>
<dbReference type="InterPro" id="IPR037066">
    <property type="entry name" value="Plug_dom_sf"/>
</dbReference>
<organism evidence="13 14">
    <name type="scientific">Shewanella japonica</name>
    <dbReference type="NCBI Taxonomy" id="93973"/>
    <lineage>
        <taxon>Bacteria</taxon>
        <taxon>Pseudomonadati</taxon>
        <taxon>Pseudomonadota</taxon>
        <taxon>Gammaproteobacteria</taxon>
        <taxon>Alteromonadales</taxon>
        <taxon>Shewanellaceae</taxon>
        <taxon>Shewanella</taxon>
    </lineage>
</organism>
<dbReference type="Pfam" id="PF00593">
    <property type="entry name" value="TonB_dep_Rec_b-barrel"/>
    <property type="match status" value="1"/>
</dbReference>
<dbReference type="PANTHER" id="PTHR30069">
    <property type="entry name" value="TONB-DEPENDENT OUTER MEMBRANE RECEPTOR"/>
    <property type="match status" value="1"/>
</dbReference>
<keyword evidence="7 8" id="KW-0998">Cell outer membrane</keyword>
<dbReference type="SUPFAM" id="SSF49452">
    <property type="entry name" value="Starch-binding domain-like"/>
    <property type="match status" value="1"/>
</dbReference>
<evidence type="ECO:0000256" key="10">
    <source>
        <dbReference type="SAM" id="SignalP"/>
    </source>
</evidence>
<evidence type="ECO:0000256" key="5">
    <source>
        <dbReference type="ARBA" id="ARBA00023077"/>
    </source>
</evidence>
<dbReference type="InterPro" id="IPR013784">
    <property type="entry name" value="Carb-bd-like_fold"/>
</dbReference>
<feature type="domain" description="TonB-dependent receptor plug" evidence="12">
    <location>
        <begin position="138"/>
        <end position="236"/>
    </location>
</feature>
<evidence type="ECO:0000256" key="7">
    <source>
        <dbReference type="ARBA" id="ARBA00023237"/>
    </source>
</evidence>
<keyword evidence="14" id="KW-1185">Reference proteome</keyword>